<reference evidence="7" key="1">
    <citation type="submission" date="2018-06" db="EMBL/GenBank/DDBJ databases">
        <title>Aestuariibacter litoralis strain KCTC 52945T.</title>
        <authorList>
            <person name="Li X."/>
            <person name="Salam N."/>
            <person name="Li J.-L."/>
            <person name="Chen Y.-M."/>
            <person name="Yang Z.-W."/>
            <person name="Zhang L.-Y."/>
            <person name="Han M.-X."/>
            <person name="Xiao M."/>
            <person name="Li W.-J."/>
        </authorList>
    </citation>
    <scope>NUCLEOTIDE SEQUENCE [LARGE SCALE GENOMIC DNA]</scope>
    <source>
        <strain evidence="7">KCTC 52945</strain>
    </source>
</reference>
<evidence type="ECO:0000313" key="7">
    <source>
        <dbReference type="Proteomes" id="UP000248795"/>
    </source>
</evidence>
<evidence type="ECO:0000256" key="4">
    <source>
        <dbReference type="SAM" id="Phobius"/>
    </source>
</evidence>
<keyword evidence="4" id="KW-0812">Transmembrane</keyword>
<dbReference type="SUPFAM" id="SSF69593">
    <property type="entry name" value="Glycerol-3-phosphate (1)-acyltransferase"/>
    <property type="match status" value="1"/>
</dbReference>
<protein>
    <submittedName>
        <fullName evidence="6">1-acyl-sn-glycerol-3-phosphate acyltransferase</fullName>
    </submittedName>
</protein>
<dbReference type="PANTHER" id="PTHR10434:SF40">
    <property type="entry name" value="1-ACYL-SN-GLYCEROL-3-PHOSPHATE ACYLTRANSFERASE"/>
    <property type="match status" value="1"/>
</dbReference>
<evidence type="ECO:0000259" key="5">
    <source>
        <dbReference type="SMART" id="SM00563"/>
    </source>
</evidence>
<evidence type="ECO:0000313" key="6">
    <source>
        <dbReference type="EMBL" id="PZF77388.1"/>
    </source>
</evidence>
<keyword evidence="4" id="KW-0472">Membrane</keyword>
<evidence type="ECO:0000256" key="1">
    <source>
        <dbReference type="ARBA" id="ARBA00005189"/>
    </source>
</evidence>
<keyword evidence="2 6" id="KW-0808">Transferase</keyword>
<dbReference type="RefSeq" id="WP_111197801.1">
    <property type="nucleotide sequence ID" value="NZ_QKVK01000003.1"/>
</dbReference>
<keyword evidence="7" id="KW-1185">Reference proteome</keyword>
<keyword evidence="4" id="KW-1133">Transmembrane helix</keyword>
<feature type="domain" description="Phospholipid/glycerol acyltransferase" evidence="5">
    <location>
        <begin position="71"/>
        <end position="185"/>
    </location>
</feature>
<organism evidence="6 7">
    <name type="scientific">Aestuariivirga litoralis</name>
    <dbReference type="NCBI Taxonomy" id="2650924"/>
    <lineage>
        <taxon>Bacteria</taxon>
        <taxon>Pseudomonadati</taxon>
        <taxon>Pseudomonadota</taxon>
        <taxon>Alphaproteobacteria</taxon>
        <taxon>Hyphomicrobiales</taxon>
        <taxon>Aestuariivirgaceae</taxon>
        <taxon>Aestuariivirga</taxon>
    </lineage>
</organism>
<proteinExistence type="predicted"/>
<comment type="caution">
    <text evidence="6">The sequence shown here is derived from an EMBL/GenBank/DDBJ whole genome shotgun (WGS) entry which is preliminary data.</text>
</comment>
<evidence type="ECO:0000256" key="3">
    <source>
        <dbReference type="ARBA" id="ARBA00023315"/>
    </source>
</evidence>
<dbReference type="PANTHER" id="PTHR10434">
    <property type="entry name" value="1-ACYL-SN-GLYCEROL-3-PHOSPHATE ACYLTRANSFERASE"/>
    <property type="match status" value="1"/>
</dbReference>
<dbReference type="GO" id="GO:0006654">
    <property type="term" value="P:phosphatidic acid biosynthetic process"/>
    <property type="evidence" value="ECO:0007669"/>
    <property type="project" value="TreeGrafter"/>
</dbReference>
<comment type="pathway">
    <text evidence="1">Lipid metabolism.</text>
</comment>
<dbReference type="AlphaFoldDB" id="A0A2W2BB80"/>
<feature type="transmembrane region" description="Helical" evidence="4">
    <location>
        <begin position="7"/>
        <end position="28"/>
    </location>
</feature>
<dbReference type="EMBL" id="QKVK01000003">
    <property type="protein sequence ID" value="PZF77388.1"/>
    <property type="molecule type" value="Genomic_DNA"/>
</dbReference>
<dbReference type="Proteomes" id="UP000248795">
    <property type="component" value="Unassembled WGS sequence"/>
</dbReference>
<sequence length="240" mass="27176">MIYIRSALFNVVFYVNLALFLVLGAGFYFTPRKWSIRALQVWARSSLFWLRVIGGIRMEVRGKEHIPPGACLVAGKHQSFWETFAILPLLDDPAMVLKKELTYIPFFGWFIYKFRMIPVERSAGTQALRTLVEAAQEAIAANRQVVIMPEGTRRAPDDPPDYKPGAAALYGKLDVPCIPFALNSGLFWPRRQFLRRPGTIVISFLEPIPPGSNRKLFQSRLETAIEGETAHLVAEGRRVL</sequence>
<keyword evidence="3 6" id="KW-0012">Acyltransferase</keyword>
<dbReference type="CDD" id="cd07989">
    <property type="entry name" value="LPLAT_AGPAT-like"/>
    <property type="match status" value="1"/>
</dbReference>
<evidence type="ECO:0000256" key="2">
    <source>
        <dbReference type="ARBA" id="ARBA00022679"/>
    </source>
</evidence>
<gene>
    <name evidence="6" type="ORF">DK847_08690</name>
</gene>
<dbReference type="InterPro" id="IPR002123">
    <property type="entry name" value="Plipid/glycerol_acylTrfase"/>
</dbReference>
<accession>A0A2W2BB80</accession>
<name>A0A2W2BB80_9HYPH</name>
<dbReference type="Pfam" id="PF01553">
    <property type="entry name" value="Acyltransferase"/>
    <property type="match status" value="1"/>
</dbReference>
<dbReference type="GO" id="GO:0003841">
    <property type="term" value="F:1-acylglycerol-3-phosphate O-acyltransferase activity"/>
    <property type="evidence" value="ECO:0007669"/>
    <property type="project" value="TreeGrafter"/>
</dbReference>
<dbReference type="SMART" id="SM00563">
    <property type="entry name" value="PlsC"/>
    <property type="match status" value="1"/>
</dbReference>